<keyword evidence="4" id="KW-0408">Iron</keyword>
<dbReference type="GO" id="GO:0008324">
    <property type="term" value="F:monoatomic cation transmembrane transporter activity"/>
    <property type="evidence" value="ECO:0007669"/>
    <property type="project" value="InterPro"/>
</dbReference>
<keyword evidence="8 9" id="KW-0472">Membrane</keyword>
<keyword evidence="6" id="KW-0406">Ion transport</keyword>
<feature type="transmembrane region" description="Helical" evidence="9">
    <location>
        <begin position="167"/>
        <end position="200"/>
    </location>
</feature>
<dbReference type="PANTHER" id="PTHR43840">
    <property type="entry name" value="MITOCHONDRIAL METAL TRANSPORTER 1-RELATED"/>
    <property type="match status" value="1"/>
</dbReference>
<dbReference type="InterPro" id="IPR002524">
    <property type="entry name" value="Cation_efflux"/>
</dbReference>
<dbReference type="Proteomes" id="UP000886251">
    <property type="component" value="Unassembled WGS sequence"/>
</dbReference>
<evidence type="ECO:0000256" key="6">
    <source>
        <dbReference type="ARBA" id="ARBA00022906"/>
    </source>
</evidence>
<evidence type="ECO:0000256" key="2">
    <source>
        <dbReference type="ARBA" id="ARBA00010212"/>
    </source>
</evidence>
<evidence type="ECO:0000259" key="10">
    <source>
        <dbReference type="Pfam" id="PF01545"/>
    </source>
</evidence>
<accession>A0A831RKL0</accession>
<feature type="transmembrane region" description="Helical" evidence="9">
    <location>
        <begin position="89"/>
        <end position="110"/>
    </location>
</feature>
<dbReference type="Pfam" id="PF16916">
    <property type="entry name" value="ZT_dimer"/>
    <property type="match status" value="1"/>
</dbReference>
<dbReference type="SUPFAM" id="SSF160240">
    <property type="entry name" value="Cation efflux protein cytoplasmic domain-like"/>
    <property type="match status" value="1"/>
</dbReference>
<dbReference type="AlphaFoldDB" id="A0A831RKL0"/>
<dbReference type="PANTHER" id="PTHR43840:SF15">
    <property type="entry name" value="MITOCHONDRIAL METAL TRANSPORTER 1-RELATED"/>
    <property type="match status" value="1"/>
</dbReference>
<evidence type="ECO:0000313" key="12">
    <source>
        <dbReference type="EMBL" id="HEB95128.1"/>
    </source>
</evidence>
<keyword evidence="5 9" id="KW-0812">Transmembrane</keyword>
<reference evidence="12" key="1">
    <citation type="journal article" date="2020" name="mSystems">
        <title>Genome- and Community-Level Interaction Insights into Carbon Utilization and Element Cycling Functions of Hydrothermarchaeota in Hydrothermal Sediment.</title>
        <authorList>
            <person name="Zhou Z."/>
            <person name="Liu Y."/>
            <person name="Xu W."/>
            <person name="Pan J."/>
            <person name="Luo Z.H."/>
            <person name="Li M."/>
        </authorList>
    </citation>
    <scope>NUCLEOTIDE SEQUENCE [LARGE SCALE GENOMIC DNA]</scope>
    <source>
        <strain evidence="12">HyVt-443</strain>
    </source>
</reference>
<feature type="domain" description="Cation efflux protein cytoplasmic" evidence="11">
    <location>
        <begin position="220"/>
        <end position="297"/>
    </location>
</feature>
<dbReference type="EMBL" id="DRKP01000021">
    <property type="protein sequence ID" value="HEB95128.1"/>
    <property type="molecule type" value="Genomic_DNA"/>
</dbReference>
<dbReference type="GO" id="GO:0006829">
    <property type="term" value="P:zinc ion transport"/>
    <property type="evidence" value="ECO:0007669"/>
    <property type="project" value="UniProtKB-KW"/>
</dbReference>
<dbReference type="SUPFAM" id="SSF161111">
    <property type="entry name" value="Cation efflux protein transmembrane domain-like"/>
    <property type="match status" value="1"/>
</dbReference>
<dbReference type="GO" id="GO:0016020">
    <property type="term" value="C:membrane"/>
    <property type="evidence" value="ECO:0007669"/>
    <property type="project" value="UniProtKB-SubCell"/>
</dbReference>
<keyword evidence="6" id="KW-0862">Zinc</keyword>
<feature type="transmembrane region" description="Helical" evidence="9">
    <location>
        <begin position="122"/>
        <end position="147"/>
    </location>
</feature>
<feature type="transmembrane region" description="Helical" evidence="9">
    <location>
        <begin position="20"/>
        <end position="42"/>
    </location>
</feature>
<keyword evidence="3" id="KW-0813">Transport</keyword>
<proteinExistence type="inferred from homology"/>
<dbReference type="Gene3D" id="3.30.70.1350">
    <property type="entry name" value="Cation efflux protein, cytoplasmic domain"/>
    <property type="match status" value="1"/>
</dbReference>
<dbReference type="GO" id="GO:0006826">
    <property type="term" value="P:iron ion transport"/>
    <property type="evidence" value="ECO:0007669"/>
    <property type="project" value="UniProtKB-KW"/>
</dbReference>
<name>A0A831RKL0_9GAMM</name>
<protein>
    <submittedName>
        <fullName evidence="12">Cation transporter</fullName>
    </submittedName>
</protein>
<comment type="similarity">
    <text evidence="2">Belongs to the cation diffusion facilitator (CDF) transporter (TC 2.A.4) family. FieF subfamily.</text>
</comment>
<evidence type="ECO:0000256" key="9">
    <source>
        <dbReference type="SAM" id="Phobius"/>
    </source>
</evidence>
<dbReference type="InterPro" id="IPR058533">
    <property type="entry name" value="Cation_efflux_TM"/>
</dbReference>
<sequence length="389" mass="43429">MTVESGRNAAEQRRDQTQRVTLIGAVINLLLAAAKVVVGWLAQSQALVADGIHSLSDLLSDGLVWFASHHAAQEPDHDHPYGHGRFETLATLGLGLLLALVAVGIVWDAVERLFHPEELLRPGYLALVVAGISILSKEWLYHYTIVVSRRLKSEMLRANAWHHRSDAISSIVVLVGVAGTMAGLTYLDSIAAVLVGLMILRIAWELGWPAVQELADAGLEQERLEKIRGLILAVDGVQAIHMLRTRRMGGQASVDVHVLVDPWVSVSEGHMISQRVMDRLLEEVEEVMDVTVHIDPEDDEVAAPSRGLPLRQQVERALSHCWERHPEARRQQRMLLHYLDGRVHVDLVLPLDDFRSQEESRRLEQSLQQCLDELGGFGRLRLYYALAPK</sequence>
<dbReference type="InterPro" id="IPR027469">
    <property type="entry name" value="Cation_efflux_TMD_sf"/>
</dbReference>
<keyword evidence="7 9" id="KW-1133">Transmembrane helix</keyword>
<dbReference type="FunFam" id="1.20.1510.10:FF:000006">
    <property type="entry name" value="Divalent cation efflux transporter"/>
    <property type="match status" value="1"/>
</dbReference>
<gene>
    <name evidence="12" type="ORF">ENI96_01695</name>
</gene>
<evidence type="ECO:0000256" key="7">
    <source>
        <dbReference type="ARBA" id="ARBA00022989"/>
    </source>
</evidence>
<comment type="caution">
    <text evidence="12">The sequence shown here is derived from an EMBL/GenBank/DDBJ whole genome shotgun (WGS) entry which is preliminary data.</text>
</comment>
<dbReference type="Pfam" id="PF01545">
    <property type="entry name" value="Cation_efflux"/>
    <property type="match status" value="1"/>
</dbReference>
<keyword evidence="6" id="KW-0864">Zinc transport</keyword>
<dbReference type="InterPro" id="IPR036837">
    <property type="entry name" value="Cation_efflux_CTD_sf"/>
</dbReference>
<evidence type="ECO:0000256" key="1">
    <source>
        <dbReference type="ARBA" id="ARBA00004141"/>
    </source>
</evidence>
<evidence type="ECO:0000256" key="3">
    <source>
        <dbReference type="ARBA" id="ARBA00022448"/>
    </source>
</evidence>
<keyword evidence="4" id="KW-0410">Iron transport</keyword>
<dbReference type="Gene3D" id="1.20.1510.10">
    <property type="entry name" value="Cation efflux protein transmembrane domain"/>
    <property type="match status" value="1"/>
</dbReference>
<evidence type="ECO:0000259" key="11">
    <source>
        <dbReference type="Pfam" id="PF16916"/>
    </source>
</evidence>
<dbReference type="NCBIfam" id="TIGR01297">
    <property type="entry name" value="CDF"/>
    <property type="match status" value="1"/>
</dbReference>
<dbReference type="InterPro" id="IPR027470">
    <property type="entry name" value="Cation_efflux_CTD"/>
</dbReference>
<feature type="domain" description="Cation efflux protein transmembrane" evidence="10">
    <location>
        <begin position="22"/>
        <end position="214"/>
    </location>
</feature>
<evidence type="ECO:0000256" key="8">
    <source>
        <dbReference type="ARBA" id="ARBA00023136"/>
    </source>
</evidence>
<dbReference type="InterPro" id="IPR050291">
    <property type="entry name" value="CDF_Transporter"/>
</dbReference>
<evidence type="ECO:0000256" key="5">
    <source>
        <dbReference type="ARBA" id="ARBA00022692"/>
    </source>
</evidence>
<organism evidence="12">
    <name type="scientific">Sedimenticola thiotaurini</name>
    <dbReference type="NCBI Taxonomy" id="1543721"/>
    <lineage>
        <taxon>Bacteria</taxon>
        <taxon>Pseudomonadati</taxon>
        <taxon>Pseudomonadota</taxon>
        <taxon>Gammaproteobacteria</taxon>
        <taxon>Chromatiales</taxon>
        <taxon>Sedimenticolaceae</taxon>
        <taxon>Sedimenticola</taxon>
    </lineage>
</organism>
<evidence type="ECO:0000256" key="4">
    <source>
        <dbReference type="ARBA" id="ARBA00022496"/>
    </source>
</evidence>
<comment type="subcellular location">
    <subcellularLocation>
        <location evidence="1">Membrane</location>
        <topology evidence="1">Multi-pass membrane protein</topology>
    </subcellularLocation>
</comment>